<accession>A0AAV6PTV8</accession>
<dbReference type="InterPro" id="IPR009048">
    <property type="entry name" value="A-macroglobulin_rcpt-bd"/>
</dbReference>
<name>A0AAV6PTV8_SOLSE</name>
<dbReference type="FunFam" id="2.40.50.120:FF:000013">
    <property type="entry name" value="Complement C3"/>
    <property type="match status" value="1"/>
</dbReference>
<dbReference type="InterPro" id="IPR011626">
    <property type="entry name" value="Alpha-macroglobulin_TED"/>
</dbReference>
<dbReference type="FunFam" id="2.10.25.10:FF:000001">
    <property type="entry name" value="Tenascin C"/>
    <property type="match status" value="1"/>
</dbReference>
<proteinExistence type="inferred from homology"/>
<dbReference type="PANTHER" id="PTHR11412">
    <property type="entry name" value="MACROGLOBULIN / COMPLEMENT"/>
    <property type="match status" value="1"/>
</dbReference>
<dbReference type="PROSITE" id="PS50853">
    <property type="entry name" value="FN3"/>
    <property type="match status" value="2"/>
</dbReference>
<dbReference type="InterPro" id="IPR040839">
    <property type="entry name" value="MG4"/>
</dbReference>
<evidence type="ECO:0000313" key="16">
    <source>
        <dbReference type="EMBL" id="KAG7475416.1"/>
    </source>
</evidence>
<feature type="domain" description="Fibrinogen C-terminal" evidence="15">
    <location>
        <begin position="2857"/>
        <end position="3072"/>
    </location>
</feature>
<dbReference type="Pfam" id="PF17791">
    <property type="entry name" value="MG3"/>
    <property type="match status" value="1"/>
</dbReference>
<dbReference type="SMART" id="SM00060">
    <property type="entry name" value="FN3"/>
    <property type="match status" value="4"/>
</dbReference>
<dbReference type="InterPro" id="IPR041425">
    <property type="entry name" value="C3/4/5_MG1"/>
</dbReference>
<dbReference type="SMART" id="SM00104">
    <property type="entry name" value="ANATO"/>
    <property type="match status" value="1"/>
</dbReference>
<keyword evidence="5" id="KW-0245">EGF-like domain</keyword>
<dbReference type="InterPro" id="IPR003961">
    <property type="entry name" value="FN3_dom"/>
</dbReference>
<evidence type="ECO:0000256" key="9">
    <source>
        <dbReference type="ARBA" id="ARBA00023180"/>
    </source>
</evidence>
<dbReference type="CDD" id="cd00087">
    <property type="entry name" value="FReD"/>
    <property type="match status" value="1"/>
</dbReference>
<dbReference type="SMART" id="SM01419">
    <property type="entry name" value="Thiol-ester_cl"/>
    <property type="match status" value="1"/>
</dbReference>
<dbReference type="SMART" id="SM01359">
    <property type="entry name" value="A2M_N_2"/>
    <property type="match status" value="1"/>
</dbReference>
<dbReference type="NCBIfam" id="NF040941">
    <property type="entry name" value="GGGWT_bact"/>
    <property type="match status" value="1"/>
</dbReference>
<dbReference type="PROSITE" id="PS01178">
    <property type="entry name" value="ANAPHYLATOXIN_2"/>
    <property type="match status" value="1"/>
</dbReference>
<feature type="region of interest" description="Disordered" evidence="10">
    <location>
        <begin position="1863"/>
        <end position="1956"/>
    </location>
</feature>
<dbReference type="SMART" id="SM01360">
    <property type="entry name" value="A2M"/>
    <property type="match status" value="1"/>
</dbReference>
<protein>
    <submittedName>
        <fullName evidence="16">Complement C4-like</fullName>
    </submittedName>
</protein>
<comment type="similarity">
    <text evidence="2">Belongs to the tenascin family.</text>
</comment>
<dbReference type="Pfam" id="PF00041">
    <property type="entry name" value="fn3"/>
    <property type="match status" value="2"/>
</dbReference>
<dbReference type="Pfam" id="PF17790">
    <property type="entry name" value="MG1"/>
    <property type="match status" value="1"/>
</dbReference>
<dbReference type="SMART" id="SM00643">
    <property type="entry name" value="C345C"/>
    <property type="match status" value="1"/>
</dbReference>
<keyword evidence="7" id="KW-0677">Repeat</keyword>
<keyword evidence="8" id="KW-1015">Disulfide bond</keyword>
<evidence type="ECO:0000256" key="3">
    <source>
        <dbReference type="ARBA" id="ARBA00022525"/>
    </source>
</evidence>
<evidence type="ECO:0000256" key="4">
    <source>
        <dbReference type="ARBA" id="ARBA00022530"/>
    </source>
</evidence>
<feature type="compositionally biased region" description="Low complexity" evidence="10">
    <location>
        <begin position="1886"/>
        <end position="1898"/>
    </location>
</feature>
<feature type="domain" description="NTR" evidence="13">
    <location>
        <begin position="1546"/>
        <end position="1700"/>
    </location>
</feature>
<dbReference type="CDD" id="cd00063">
    <property type="entry name" value="FN3"/>
    <property type="match status" value="3"/>
</dbReference>
<evidence type="ECO:0000256" key="5">
    <source>
        <dbReference type="ARBA" id="ARBA00022536"/>
    </source>
</evidence>
<feature type="domain" description="Fibronectin type-III" evidence="14">
    <location>
        <begin position="2685"/>
        <end position="2774"/>
    </location>
</feature>
<feature type="compositionally biased region" description="Polar residues" evidence="10">
    <location>
        <begin position="2370"/>
        <end position="2381"/>
    </location>
</feature>
<evidence type="ECO:0000259" key="12">
    <source>
        <dbReference type="PROSITE" id="PS01178"/>
    </source>
</evidence>
<dbReference type="InterPro" id="IPR011625">
    <property type="entry name" value="A2M_N_BRD"/>
</dbReference>
<comment type="subcellular location">
    <subcellularLocation>
        <location evidence="1">Secreted</location>
        <location evidence="1">Extracellular space</location>
        <location evidence="1">Extracellular matrix</location>
    </subcellularLocation>
</comment>
<dbReference type="Pfam" id="PF01835">
    <property type="entry name" value="MG2"/>
    <property type="match status" value="1"/>
</dbReference>
<organism evidence="16 17">
    <name type="scientific">Solea senegalensis</name>
    <name type="common">Senegalese sole</name>
    <dbReference type="NCBI Taxonomy" id="28829"/>
    <lineage>
        <taxon>Eukaryota</taxon>
        <taxon>Metazoa</taxon>
        <taxon>Chordata</taxon>
        <taxon>Craniata</taxon>
        <taxon>Vertebrata</taxon>
        <taxon>Euteleostomi</taxon>
        <taxon>Actinopterygii</taxon>
        <taxon>Neopterygii</taxon>
        <taxon>Teleostei</taxon>
        <taxon>Neoteleostei</taxon>
        <taxon>Acanthomorphata</taxon>
        <taxon>Carangaria</taxon>
        <taxon>Pleuronectiformes</taxon>
        <taxon>Pleuronectoidei</taxon>
        <taxon>Soleidae</taxon>
        <taxon>Solea</taxon>
    </lineage>
</organism>
<dbReference type="Pfam" id="PF17789">
    <property type="entry name" value="MG4"/>
    <property type="match status" value="1"/>
</dbReference>
<dbReference type="Pfam" id="PF07678">
    <property type="entry name" value="TED_complement"/>
    <property type="match status" value="1"/>
</dbReference>
<dbReference type="GO" id="GO:0005615">
    <property type="term" value="C:extracellular space"/>
    <property type="evidence" value="ECO:0007669"/>
    <property type="project" value="InterPro"/>
</dbReference>
<evidence type="ECO:0000259" key="13">
    <source>
        <dbReference type="PROSITE" id="PS50189"/>
    </source>
</evidence>
<evidence type="ECO:0000256" key="2">
    <source>
        <dbReference type="ARBA" id="ARBA00008673"/>
    </source>
</evidence>
<dbReference type="Pfam" id="PF07703">
    <property type="entry name" value="A2M_BRD"/>
    <property type="match status" value="1"/>
</dbReference>
<dbReference type="Pfam" id="PF00207">
    <property type="entry name" value="A2M"/>
    <property type="match status" value="1"/>
</dbReference>
<dbReference type="FunFam" id="3.90.215.10:FF:000001">
    <property type="entry name" value="Tenascin isoform 1"/>
    <property type="match status" value="1"/>
</dbReference>
<dbReference type="InterPro" id="IPR047565">
    <property type="entry name" value="Alpha-macroglob_thiol-ester_cl"/>
</dbReference>
<feature type="chain" id="PRO_5043462202" evidence="11">
    <location>
        <begin position="20"/>
        <end position="3079"/>
    </location>
</feature>
<comment type="caution">
    <text evidence="16">The sequence shown here is derived from an EMBL/GenBank/DDBJ whole genome shotgun (WGS) entry which is preliminary data.</text>
</comment>
<evidence type="ECO:0000313" key="17">
    <source>
        <dbReference type="Proteomes" id="UP000693946"/>
    </source>
</evidence>
<dbReference type="InterPro" id="IPR002049">
    <property type="entry name" value="LE_dom"/>
</dbReference>
<dbReference type="Pfam" id="PF07677">
    <property type="entry name" value="A2M_recep"/>
    <property type="match status" value="1"/>
</dbReference>
<evidence type="ECO:0000256" key="8">
    <source>
        <dbReference type="ARBA" id="ARBA00023157"/>
    </source>
</evidence>
<dbReference type="GO" id="GO:0004866">
    <property type="term" value="F:endopeptidase inhibitor activity"/>
    <property type="evidence" value="ECO:0007669"/>
    <property type="project" value="InterPro"/>
</dbReference>
<keyword evidence="4" id="KW-0272">Extracellular matrix</keyword>
<dbReference type="InterPro" id="IPR001599">
    <property type="entry name" value="Macroglobln_a2"/>
</dbReference>
<dbReference type="InterPro" id="IPR001134">
    <property type="entry name" value="Netrin_domain"/>
</dbReference>
<dbReference type="FunFam" id="2.60.40.690:FF:000002">
    <property type="entry name" value="Complement C4 isoform-A"/>
    <property type="match status" value="1"/>
</dbReference>
<evidence type="ECO:0000259" key="15">
    <source>
        <dbReference type="PROSITE" id="PS51406"/>
    </source>
</evidence>
<feature type="region of interest" description="Disordered" evidence="10">
    <location>
        <begin position="1392"/>
        <end position="1412"/>
    </location>
</feature>
<evidence type="ECO:0000256" key="1">
    <source>
        <dbReference type="ARBA" id="ARBA00004498"/>
    </source>
</evidence>
<dbReference type="InterPro" id="IPR002181">
    <property type="entry name" value="Fibrinogen_a/b/g_C_dom"/>
</dbReference>
<feature type="domain" description="Anaphylatoxin-like" evidence="12">
    <location>
        <begin position="677"/>
        <end position="715"/>
    </location>
</feature>
<keyword evidence="17" id="KW-1185">Reference proteome</keyword>
<dbReference type="InterPro" id="IPR018933">
    <property type="entry name" value="Netrin_module_non-TIMP"/>
</dbReference>
<feature type="compositionally biased region" description="Polar residues" evidence="10">
    <location>
        <begin position="1906"/>
        <end position="1921"/>
    </location>
</feature>
<reference evidence="16 17" key="1">
    <citation type="journal article" date="2021" name="Sci. Rep.">
        <title>Chromosome anchoring in Senegalese sole (Solea senegalensis) reveals sex-associated markers and genome rearrangements in flatfish.</title>
        <authorList>
            <person name="Guerrero-Cozar I."/>
            <person name="Gomez-Garrido J."/>
            <person name="Berbel C."/>
            <person name="Martinez-Blanch J.F."/>
            <person name="Alioto T."/>
            <person name="Claros M.G."/>
            <person name="Gagnaire P.A."/>
            <person name="Manchado M."/>
        </authorList>
    </citation>
    <scope>NUCLEOTIDE SEQUENCE [LARGE SCALE GENOMIC DNA]</scope>
    <source>
        <strain evidence="16">Sse05_10M</strain>
    </source>
</reference>
<dbReference type="FunFam" id="2.60.40.10:FF:000155">
    <property type="entry name" value="complement C3 isoform X1"/>
    <property type="match status" value="1"/>
</dbReference>
<feature type="region of interest" description="Disordered" evidence="10">
    <location>
        <begin position="2360"/>
        <end position="2381"/>
    </location>
</feature>
<dbReference type="Pfam" id="PF00147">
    <property type="entry name" value="Fibrinogen_C"/>
    <property type="match status" value="1"/>
</dbReference>
<feature type="region of interest" description="Disordered" evidence="10">
    <location>
        <begin position="1758"/>
        <end position="1790"/>
    </location>
</feature>
<evidence type="ECO:0000259" key="14">
    <source>
        <dbReference type="PROSITE" id="PS50853"/>
    </source>
</evidence>
<feature type="compositionally biased region" description="Polar residues" evidence="10">
    <location>
        <begin position="1779"/>
        <end position="1790"/>
    </location>
</feature>
<dbReference type="PANTHER" id="PTHR11412:SF144">
    <property type="entry name" value="COMPLEMENT C4-B"/>
    <property type="match status" value="1"/>
</dbReference>
<evidence type="ECO:0000256" key="6">
    <source>
        <dbReference type="ARBA" id="ARBA00022729"/>
    </source>
</evidence>
<dbReference type="Proteomes" id="UP000693946">
    <property type="component" value="Linkage Group LG9"/>
</dbReference>
<feature type="compositionally biased region" description="Polar residues" evidence="10">
    <location>
        <begin position="1758"/>
        <end position="1769"/>
    </location>
</feature>
<dbReference type="InterPro" id="IPR050473">
    <property type="entry name" value="A2M/Complement_sys"/>
</dbReference>
<dbReference type="Pfam" id="PF01759">
    <property type="entry name" value="NTR"/>
    <property type="match status" value="1"/>
</dbReference>
<feature type="compositionally biased region" description="Polar residues" evidence="10">
    <location>
        <begin position="1933"/>
        <end position="1956"/>
    </location>
</feature>
<feature type="compositionally biased region" description="Low complexity" evidence="10">
    <location>
        <begin position="1799"/>
        <end position="1817"/>
    </location>
</feature>
<dbReference type="Pfam" id="PF01821">
    <property type="entry name" value="ANATO"/>
    <property type="match status" value="1"/>
</dbReference>
<dbReference type="CDD" id="cd02896">
    <property type="entry name" value="complement_C3_C4_C5"/>
    <property type="match status" value="1"/>
</dbReference>
<keyword evidence="9" id="KW-0325">Glycoprotein</keyword>
<keyword evidence="6 11" id="KW-0732">Signal</keyword>
<evidence type="ECO:0000256" key="11">
    <source>
        <dbReference type="SAM" id="SignalP"/>
    </source>
</evidence>
<dbReference type="CDD" id="cd00017">
    <property type="entry name" value="ANATO"/>
    <property type="match status" value="1"/>
</dbReference>
<dbReference type="SMART" id="SM01361">
    <property type="entry name" value="A2M_recep"/>
    <property type="match status" value="1"/>
</dbReference>
<dbReference type="PROSITE" id="PS51406">
    <property type="entry name" value="FIBRINOGEN_C_2"/>
    <property type="match status" value="1"/>
</dbReference>
<gene>
    <name evidence="16" type="ORF">JOB18_030999</name>
</gene>
<sequence length="3079" mass="339339">MDCHIVSLLLLALTVETGGSTENRFLISAPHVFHVGVGEKVFVQMGKQHHNTPVILYLEHESTGTVVSSKEMVSCTEKKDVVTVELKINSAIMSRLPPPKYPPSYLLVVAESRTFNKRKFIKVLVSKHRGYIFIQTNQPAYNPTEKVHYRIFTLDHMLRPHGDTLHTSVLNAAGNRIQKSITSAKDGIIKGTFPIPDVSEMGTWTISAHFEGDNANAVSREFKVQRFVLPSFGVDIKLEQNYILLSAKHVVFTISAIYTHGEKVKGAYYCKFGVGLKPESRNQKTIPVFVKGLELTGSVQNGEATVSLPIAKINDQLQKEKNLTLAGLQERGAQVYLAVFVTDIESGEMQEAEDHLPVLSHKYTMDLSRTRSYLPPGFPLDVVVIMRHPDGSPASGVPVRTVIQGSSGQGITDQEGAMFHTFNIDSTTPLTVEVTADDLQQKKTIGRTSSSSASYLYISFTPRMYSVGDFLSVTYSTLNGQTNRFIYYMVLSRGILIKSGRLPFGSSVKDNLLITHDMVPSFRLIGYFYNEPGDVISDSVWVDVRDECEIKVKVEQKGPFEPGKQSVLDIDLHGQKAKVALLAVDKAFYALNTDNRLTAKQVFSAMQSYDLGCSYGGGRDSVSGLKDAGLSFVTHSQSGWKHDSHCDSQSSRKKRSVDLNQEMMTFKSNFSKLEHECCDHGFSLIPMTLTCQQRAKRMSLVKRNQACADIFLKCCLEAQRLMQKKIQEEAEKGLGRTASVEDIEEFFLDPASQYIRRIFPPSFAFNEIEVNGKQRYSLALPDSITTWELQIITLSAATGFCVVKPTEIKAVKRTFVSLRLPYSVKKYEQMFISPVIYNYGRDDLELAVHMEQTEGLCSPGSATTAAFVNITVKSESSQFVSFSAAPMVSGQIPIKIRLYDIINEVGIDAIEKSLNVLTEGLEQRECETIVIKLDGKSVRTIRIDGGFPDETIPNSGSNIFISAEENEFHSQAKNLLSPEKVAKLIVLPTGCLEQTMTGLAPTASALRYLDLSEQWFNLPPGKRDETLENVMQGITRILSYKKADGSYRAFSSVPSSNWVTALVVKVMSLVAQRQRGGLGEQGLKTTLPLDDISLSVRYLLSAQQTDGSFIDPHPVLHRGVLIGKDQVASMTAFITVSLQWSLDFLPEDTEIAVKASISRSTSYLMLHLEKLQHPYAIATTAYCLAVCLEEGSNITRAWTKLQALAMEGKDGCYLWTTDKSPPNQGKADSITIETTAYALLTAVALQHREWADKAACWLITQENYFGGYASSQDTLMALEALAEYELKRPVDPASTVIADFTVPHKSDIVKLVLENKKRVETSLKKFLGSQINMQLSGKGKVKVKIVKAYNLLGPKDDCTKLSIRVTVTGKVKYTSKVIETYEYYDDYDTNMGKDPIPGTEESDSHDRKRRDVDNNLSSVQTVTYRVCVSHSMNYSLTGMAIADITLLSGFEVVIADLDKLKQTPEQYIAHYEVNYGRVLIYFNELFESEECIDFDAKQTVPIGLLQPAPAVFYDYYEPNQKCTIFYSAPQRSKLVSKLCSGDVCQCAERPCHKPKMTFKSERNVRLTKNDRLQHACFFPVVDYGYIVEVLSVSVKSNFEIYKSRVIEVLRSHGDHLVKGNSIRVFVMRRQCKGELNLGRQYLIMGKDGSTTDSTGAMQYLLESNTWIEQKPTDEECKKTIHRVACRGFFTFIREYKVDGCIDLREHIDSDGGSRTKIIIILDRPGNTITGFCCRYKMLFTLGLLLLLTPFPSFQTMTNEKGNSTGSDMTKPNAVLTPSKPKSTSTPAKQTIRPTLKPITVNQTPLPTPTTNQKPPTVNATVATKSKVSPGVIQTAVVKIHTASGTINKDKHTVAVNQTVLTKSPSGSEVKTYKDKPVSTGASNVHSASTKSASASSTKTTKDKLQPSVNQTISVKSPSTSDGKIAKDKPASPIIQNILSTSTKSAPTSDATTTKNKPVASVNQTVVVKSPSTIEVKHSKNKPVASVNQTVVVKSPSTVEVKHSKDKPVASVNQTVVVKSPSTVEVKNPKDKPAANAIHTPLSTPAKAAAASASGTAAEKVTVTASANRPTVTKAPINTNTTKEKLAPSQPLKVVISDGCDSNKANERELKVKPGTPLVMTHKISLMPGGCDGRCETELAALIGRVARLEKEMSQLKDNCPCSANCPNDCSGNGECEKGKCICHQGFVGPNCSKCAQGIECNKKTTKGKAKETVEAVTLQKMDQKKETEAKESDGKLKVTTIAKLAPVRTQAQQEVSVKKITTKGSPSVTKTSRPTVAQVLLKHEGRKQEEARKGKIVLASKKVLQKTDLKIVKVGTASKMYRKPDQLKDEPQTNVTQAKVNKFNVTAKIVTILSKSMGTNKTRAGKETLEQSTLADKNATQSSGPKQIKIIKLENTNVQSSVNRNNEAAMEKVTQRSQYVVNATIAATTDEARALLNKTGIHGPGMSRRVGGSGLGSVKIVNISSSSFTLTWLAPQRMFKNFSVIRREPRTEGDEDDHEDFEEEPLGLDKASVAKNPAEVQVQTDSPEIAISSGKITGSRGKTETKRISMVVPGNVRLVEFSNLRANTRYSLYIYGTSAERQSKMHRVVAVTGPEPATKMVFSNVTESSVTVAWTKPKTTFTGFRVTYTNIITGESRFVVMDYQQSYIVLSKLSAGSSYIISINTTQGRGQSDALMSIITTVPAPPTHLQVANVTDTKAVLQWTPSLGKVDRFIISYESSKTPNVTVTVMLSGNSVEHQLKGLQRGTLYRVKVLSQKDSLQSMAISTTFTTANVVKASEVGARSAVITWKNVAVVYHSYRVIYQMAGGETREVILDSTVTEYKLTGLLSMSRYKVLVQGERDGHYTSLVTTEFITGKLRFPFPTECSQELLNGALQSGEVDIYPQGKEGQAVRVYCDMETDGGGWTVFQRRMNGKTDFYRTWNEYRAGFGNLSEEFWLGNELLHNLTSIGPVSLRVDMKSGNETAYAQYSNFSIDSEGRHYSLTVSGYSGIAGDSMRYHNGRPFSTWDKDADPLGIHCARAYMGGWWYKNCYKTNLNGLHGINSNNQGVVWIDWKGKDSSIPFTEMKFRPSRFSPATHG</sequence>
<dbReference type="InterPro" id="IPR041555">
    <property type="entry name" value="MG3"/>
</dbReference>
<dbReference type="SMART" id="SM00186">
    <property type="entry name" value="FBG"/>
    <property type="match status" value="1"/>
</dbReference>
<feature type="domain" description="Fibronectin type-III" evidence="14">
    <location>
        <begin position="2596"/>
        <end position="2684"/>
    </location>
</feature>
<feature type="compositionally biased region" description="Basic and acidic residues" evidence="10">
    <location>
        <begin position="1402"/>
        <end position="1412"/>
    </location>
</feature>
<keyword evidence="3" id="KW-0964">Secreted</keyword>
<dbReference type="CDD" id="cd00055">
    <property type="entry name" value="EGF_Lam"/>
    <property type="match status" value="1"/>
</dbReference>
<evidence type="ECO:0000256" key="7">
    <source>
        <dbReference type="ARBA" id="ARBA00022737"/>
    </source>
</evidence>
<evidence type="ECO:0000256" key="10">
    <source>
        <dbReference type="SAM" id="MobiDB-lite"/>
    </source>
</evidence>
<dbReference type="GO" id="GO:0006956">
    <property type="term" value="P:complement activation"/>
    <property type="evidence" value="ECO:0007669"/>
    <property type="project" value="TreeGrafter"/>
</dbReference>
<dbReference type="PROSITE" id="PS50189">
    <property type="entry name" value="NTR"/>
    <property type="match status" value="1"/>
</dbReference>
<dbReference type="InterPro" id="IPR002890">
    <property type="entry name" value="MG2"/>
</dbReference>
<feature type="signal peptide" evidence="11">
    <location>
        <begin position="1"/>
        <end position="19"/>
    </location>
</feature>
<dbReference type="InterPro" id="IPR000020">
    <property type="entry name" value="Anaphylatoxin/fibulin"/>
</dbReference>
<feature type="region of interest" description="Disordered" evidence="10">
    <location>
        <begin position="1798"/>
        <end position="1817"/>
    </location>
</feature>
<dbReference type="EMBL" id="JAGKHQ010000021">
    <property type="protein sequence ID" value="KAG7475416.1"/>
    <property type="molecule type" value="Genomic_DNA"/>
</dbReference>